<comment type="caution">
    <text evidence="2">The sequence shown here is derived from an EMBL/GenBank/DDBJ whole genome shotgun (WGS) entry which is preliminary data.</text>
</comment>
<gene>
    <name evidence="2" type="ORF">D6858_08100</name>
</gene>
<organism evidence="2 3">
    <name type="scientific">Tsuneonella suprasediminis</name>
    <dbReference type="NCBI Taxonomy" id="2306996"/>
    <lineage>
        <taxon>Bacteria</taxon>
        <taxon>Pseudomonadati</taxon>
        <taxon>Pseudomonadota</taxon>
        <taxon>Alphaproteobacteria</taxon>
        <taxon>Sphingomonadales</taxon>
        <taxon>Erythrobacteraceae</taxon>
        <taxon>Tsuneonella</taxon>
    </lineage>
</organism>
<evidence type="ECO:0000313" key="3">
    <source>
        <dbReference type="Proteomes" id="UP000284322"/>
    </source>
</evidence>
<dbReference type="EMBL" id="RAHJ01000018">
    <property type="protein sequence ID" value="RJX67904.1"/>
    <property type="molecule type" value="Genomic_DNA"/>
</dbReference>
<dbReference type="AlphaFoldDB" id="A0A419R1W7"/>
<feature type="transmembrane region" description="Helical" evidence="1">
    <location>
        <begin position="104"/>
        <end position="123"/>
    </location>
</feature>
<dbReference type="InterPro" id="IPR010406">
    <property type="entry name" value="DUF1003"/>
</dbReference>
<protein>
    <submittedName>
        <fullName evidence="2">DUF1003 domain-containing protein</fullName>
    </submittedName>
</protein>
<dbReference type="RefSeq" id="WP_120108870.1">
    <property type="nucleotide sequence ID" value="NZ_DATCMS010000001.1"/>
</dbReference>
<dbReference type="PANTHER" id="PTHR41386:SF1">
    <property type="entry name" value="MEMBRANE PROTEIN"/>
    <property type="match status" value="1"/>
</dbReference>
<sequence length="181" mass="20258">MTGPATDPDKLARDLLGRVLEELDAEEQRVIKRVASGSYLGIDADEAAQLHSSLGDRLADRVAAVGGSWGFIVAFGVVLLAWMLVNSEVLTDLGVRPFDKYPYIFLNLMLSMLAAIQAPVIMMSQNRQAAKDRITAQHDYEVNLRTQLEILRLSRKIDRFATMVLERDDAKTVKRRDPDED</sequence>
<feature type="transmembrane region" description="Helical" evidence="1">
    <location>
        <begin position="62"/>
        <end position="84"/>
    </location>
</feature>
<keyword evidence="3" id="KW-1185">Reference proteome</keyword>
<keyword evidence="1" id="KW-0812">Transmembrane</keyword>
<name>A0A419R1W7_9SPHN</name>
<dbReference type="Proteomes" id="UP000284322">
    <property type="component" value="Unassembled WGS sequence"/>
</dbReference>
<accession>A0A419R1W7</accession>
<reference evidence="2 3" key="1">
    <citation type="submission" date="2018-09" db="EMBL/GenBank/DDBJ databases">
        <title>Altererythrobacter sp.Ery1 and Ery12, the genome sequencing of novel strains in genus Alterythrobacter.</title>
        <authorList>
            <person name="Cheng H."/>
            <person name="Wu Y.-H."/>
            <person name="Fang C."/>
            <person name="Xu X.-W."/>
        </authorList>
    </citation>
    <scope>NUCLEOTIDE SEQUENCE [LARGE SCALE GENOMIC DNA]</scope>
    <source>
        <strain evidence="2 3">Ery12</strain>
    </source>
</reference>
<keyword evidence="1" id="KW-0472">Membrane</keyword>
<dbReference type="Pfam" id="PF06210">
    <property type="entry name" value="DUF1003"/>
    <property type="match status" value="1"/>
</dbReference>
<proteinExistence type="predicted"/>
<evidence type="ECO:0000313" key="2">
    <source>
        <dbReference type="EMBL" id="RJX67904.1"/>
    </source>
</evidence>
<keyword evidence="1" id="KW-1133">Transmembrane helix</keyword>
<evidence type="ECO:0000256" key="1">
    <source>
        <dbReference type="SAM" id="Phobius"/>
    </source>
</evidence>
<dbReference type="PANTHER" id="PTHR41386">
    <property type="entry name" value="INTEGRAL MEMBRANE PROTEIN-RELATED"/>
    <property type="match status" value="1"/>
</dbReference>
<dbReference type="OrthoDB" id="9795736at2"/>